<comment type="caution">
    <text evidence="2">The sequence shown here is derived from an EMBL/GenBank/DDBJ whole genome shotgun (WGS) entry which is preliminary data.</text>
</comment>
<dbReference type="InterPro" id="IPR026341">
    <property type="entry name" value="T9SS_type_B"/>
</dbReference>
<evidence type="ECO:0000313" key="3">
    <source>
        <dbReference type="Proteomes" id="UP001589605"/>
    </source>
</evidence>
<organism evidence="2 3">
    <name type="scientific">Formosa undariae</name>
    <dbReference type="NCBI Taxonomy" id="1325436"/>
    <lineage>
        <taxon>Bacteria</taxon>
        <taxon>Pseudomonadati</taxon>
        <taxon>Bacteroidota</taxon>
        <taxon>Flavobacteriia</taxon>
        <taxon>Flavobacteriales</taxon>
        <taxon>Flavobacteriaceae</taxon>
        <taxon>Formosa</taxon>
    </lineage>
</organism>
<reference evidence="2 3" key="1">
    <citation type="submission" date="2024-09" db="EMBL/GenBank/DDBJ databases">
        <authorList>
            <person name="Sun Q."/>
            <person name="Mori K."/>
        </authorList>
    </citation>
    <scope>NUCLEOTIDE SEQUENCE [LARGE SCALE GENOMIC DNA]</scope>
    <source>
        <strain evidence="2 3">CECT 8286</strain>
    </source>
</reference>
<dbReference type="Proteomes" id="UP001589605">
    <property type="component" value="Unassembled WGS sequence"/>
</dbReference>
<sequence length="413" mass="46094">MKKYLLQISILLLLSYGMLAQTSNIGVLYVSENTQFSTVSQFDNLSQGTFNNDGETYVYDHFNNDGALDFYENTGIIKFIGSKTQNISGSQVSYLHNVLFNNSSSANPFHVSGEINISGTTDFYEGIVDNDNFGGQITFNTNGNHINTSDVSHVDGPVNKIGDQEFTFPIGDGGYYRLAGISAPENSSAFFKGKYYYESSNDLFSHELKSEDILEINSQEYWTVDRVNDNSVDGLITLSWSAVTTPNTLVEAATQEALTIVRWDESSNMWIDEGGVVDLDNQIITTATTNYGVFTLGRLKTESELPCTLVVYNYVSPNGDGKNDYFEVEKTDDACARELTLQVFNRWGVKVYEMNNYGEDGRLFNGRSSGRLTVKDSDVLPASTYYYILKYKYGNEADNTSHKKAGFLYLSDN</sequence>
<accession>A0ABV5F117</accession>
<keyword evidence="1" id="KW-0732">Signal</keyword>
<proteinExistence type="predicted"/>
<dbReference type="Pfam" id="PF13585">
    <property type="entry name" value="CHU_C"/>
    <property type="match status" value="1"/>
</dbReference>
<feature type="chain" id="PRO_5045060998" evidence="1">
    <location>
        <begin position="21"/>
        <end position="413"/>
    </location>
</feature>
<dbReference type="EMBL" id="JBHMEZ010000010">
    <property type="protein sequence ID" value="MFB9053125.1"/>
    <property type="molecule type" value="Genomic_DNA"/>
</dbReference>
<gene>
    <name evidence="2" type="ORF">ACFFVB_08530</name>
</gene>
<evidence type="ECO:0000256" key="1">
    <source>
        <dbReference type="SAM" id="SignalP"/>
    </source>
</evidence>
<protein>
    <submittedName>
        <fullName evidence="2">Gliding motility-associated C-terminal domain-containing protein</fullName>
    </submittedName>
</protein>
<keyword evidence="3" id="KW-1185">Reference proteome</keyword>
<dbReference type="RefSeq" id="WP_382382306.1">
    <property type="nucleotide sequence ID" value="NZ_JBHMEZ010000010.1"/>
</dbReference>
<evidence type="ECO:0000313" key="2">
    <source>
        <dbReference type="EMBL" id="MFB9053125.1"/>
    </source>
</evidence>
<feature type="signal peptide" evidence="1">
    <location>
        <begin position="1"/>
        <end position="20"/>
    </location>
</feature>
<name>A0ABV5F117_9FLAO</name>
<dbReference type="NCBIfam" id="TIGR04131">
    <property type="entry name" value="Bac_Flav_CTERM"/>
    <property type="match status" value="1"/>
</dbReference>